<organism evidence="2">
    <name type="scientific">viral metagenome</name>
    <dbReference type="NCBI Taxonomy" id="1070528"/>
    <lineage>
        <taxon>unclassified sequences</taxon>
        <taxon>metagenomes</taxon>
        <taxon>organismal metagenomes</taxon>
    </lineage>
</organism>
<dbReference type="InterPro" id="IPR001962">
    <property type="entry name" value="Asn_synthase"/>
</dbReference>
<dbReference type="GO" id="GO:0004066">
    <property type="term" value="F:asparagine synthase (glutamine-hydrolyzing) activity"/>
    <property type="evidence" value="ECO:0007669"/>
    <property type="project" value="InterPro"/>
</dbReference>
<evidence type="ECO:0000259" key="1">
    <source>
        <dbReference type="Pfam" id="PF00733"/>
    </source>
</evidence>
<protein>
    <recommendedName>
        <fullName evidence="1">Asparagine synthetase domain-containing protein</fullName>
    </recommendedName>
</protein>
<dbReference type="AlphaFoldDB" id="A0A6C0IT91"/>
<name>A0A6C0IT91_9ZZZZ</name>
<evidence type="ECO:0000313" key="2">
    <source>
        <dbReference type="EMBL" id="QHT96418.1"/>
    </source>
</evidence>
<dbReference type="Gene3D" id="3.40.50.620">
    <property type="entry name" value="HUPs"/>
    <property type="match status" value="1"/>
</dbReference>
<dbReference type="InterPro" id="IPR014729">
    <property type="entry name" value="Rossmann-like_a/b/a_fold"/>
</dbReference>
<proteinExistence type="predicted"/>
<accession>A0A6C0IT91</accession>
<dbReference type="EMBL" id="MN740257">
    <property type="protein sequence ID" value="QHT96418.1"/>
    <property type="molecule type" value="Genomic_DNA"/>
</dbReference>
<dbReference type="GO" id="GO:0006529">
    <property type="term" value="P:asparagine biosynthetic process"/>
    <property type="evidence" value="ECO:0007669"/>
    <property type="project" value="InterPro"/>
</dbReference>
<reference evidence="2" key="1">
    <citation type="journal article" date="2020" name="Nature">
        <title>Giant virus diversity and host interactions through global metagenomics.</title>
        <authorList>
            <person name="Schulz F."/>
            <person name="Roux S."/>
            <person name="Paez-Espino D."/>
            <person name="Jungbluth S."/>
            <person name="Walsh D.A."/>
            <person name="Denef V.J."/>
            <person name="McMahon K.D."/>
            <person name="Konstantinidis K.T."/>
            <person name="Eloe-Fadrosh E.A."/>
            <person name="Kyrpides N.C."/>
            <person name="Woyke T."/>
        </authorList>
    </citation>
    <scope>NUCLEOTIDE SEQUENCE</scope>
    <source>
        <strain evidence="2">GVMAG-M-3300024302-11</strain>
    </source>
</reference>
<dbReference type="Pfam" id="PF00733">
    <property type="entry name" value="Asn_synthase"/>
    <property type="match status" value="1"/>
</dbReference>
<feature type="domain" description="Asparagine synthetase" evidence="1">
    <location>
        <begin position="42"/>
        <end position="176"/>
    </location>
</feature>
<dbReference type="SUPFAM" id="SSF52402">
    <property type="entry name" value="Adenine nucleotide alpha hydrolases-like"/>
    <property type="match status" value="1"/>
</dbReference>
<sequence>MEVIEENNVYTFDLKQHKDSYDDFCIAFDNAIKKRALNNNTQENKIGLCLSGAYDSGAISCSLNKINTNYVSYSMKCQENMKVLKERLDLNKNKNFYDISQETYQEFKKYYQKHMEGSSIAQYSKPGQITSYYNIIGDWVGVGLFFIFTQSKPDNVKIFFSGQGADEIYSDYGWQGRSIKDLNNPNINPTIPSSFFGDFPDNLEDVYPWPNFYGGLNESFIAKEEYTASLFGIETRYPFLDKKLV</sequence>